<evidence type="ECO:0000313" key="1">
    <source>
        <dbReference type="EMBL" id="AOJ11474.1"/>
    </source>
</evidence>
<organism evidence="1 2">
    <name type="scientific">Burkholderia mayonis</name>
    <dbReference type="NCBI Taxonomy" id="1385591"/>
    <lineage>
        <taxon>Bacteria</taxon>
        <taxon>Pseudomonadati</taxon>
        <taxon>Pseudomonadota</taxon>
        <taxon>Betaproteobacteria</taxon>
        <taxon>Burkholderiales</taxon>
        <taxon>Burkholderiaceae</taxon>
        <taxon>Burkholderia</taxon>
        <taxon>pseudomallei group</taxon>
    </lineage>
</organism>
<proteinExistence type="predicted"/>
<dbReference type="RefSeq" id="WP_066495800.1">
    <property type="nucleotide sequence ID" value="NZ_CP013389.1"/>
</dbReference>
<protein>
    <submittedName>
        <fullName evidence="1">Uncharacterized protein</fullName>
    </submittedName>
</protein>
<reference evidence="1 2" key="1">
    <citation type="submission" date="2015-12" db="EMBL/GenBank/DDBJ databases">
        <title>Diversity of Burkholderia near neighbor genomes.</title>
        <authorList>
            <person name="Sahl J."/>
            <person name="Wagner D."/>
            <person name="Keim P."/>
        </authorList>
    </citation>
    <scope>NUCLEOTIDE SEQUENCE [LARGE SCALE GENOMIC DNA]</scope>
    <source>
        <strain evidence="1 2">BDU8</strain>
    </source>
</reference>
<accession>A0A1B4G6D6</accession>
<dbReference type="Proteomes" id="UP000067711">
    <property type="component" value="Chromosome 1"/>
</dbReference>
<name>A0A1B4G6D6_9BURK</name>
<dbReference type="EMBL" id="CP013389">
    <property type="protein sequence ID" value="AOJ11474.1"/>
    <property type="molecule type" value="Genomic_DNA"/>
</dbReference>
<evidence type="ECO:0000313" key="2">
    <source>
        <dbReference type="Proteomes" id="UP000067711"/>
    </source>
</evidence>
<dbReference type="AlphaFoldDB" id="A0A1B4G6D6"/>
<sequence length="79" mass="8633">MDVINVTAHHTSALAASHQEFPYNFLARVEMSRFGFASRAMSSARVGVHRSIAALRPSVRSAAGAPRMHRARSLLTDAR</sequence>
<gene>
    <name evidence="1" type="ORF">WS71_30945</name>
</gene>